<feature type="compositionally biased region" description="Basic and acidic residues" evidence="1">
    <location>
        <begin position="31"/>
        <end position="59"/>
    </location>
</feature>
<dbReference type="AlphaFoldDB" id="A0A947DCM4"/>
<reference evidence="2" key="2">
    <citation type="journal article" date="2021" name="Mar. Drugs">
        <title>Genome Reduction and Secondary Metabolism of the Marine Sponge-Associated Cyanobacterium Leptothoe.</title>
        <authorList>
            <person name="Konstantinou D."/>
            <person name="Popin R.V."/>
            <person name="Fewer D.P."/>
            <person name="Sivonen K."/>
            <person name="Gkelis S."/>
        </authorList>
    </citation>
    <scope>NUCLEOTIDE SEQUENCE</scope>
    <source>
        <strain evidence="2">TAU-MAC 1115</strain>
    </source>
</reference>
<gene>
    <name evidence="2" type="ORF">IXB50_03950</name>
</gene>
<evidence type="ECO:0000256" key="1">
    <source>
        <dbReference type="SAM" id="MobiDB-lite"/>
    </source>
</evidence>
<feature type="compositionally biased region" description="Polar residues" evidence="1">
    <location>
        <begin position="1"/>
        <end position="12"/>
    </location>
</feature>
<name>A0A947DCM4_9CYAN</name>
<sequence>MEDQTKNNQADEQISDEQLADVSGGNSLHKTRLDHLDNQSKSVKDIQETRLDHLDNQSK</sequence>
<dbReference type="Proteomes" id="UP000717364">
    <property type="component" value="Unassembled WGS sequence"/>
</dbReference>
<dbReference type="EMBL" id="JADOES010000005">
    <property type="protein sequence ID" value="MBT9314572.1"/>
    <property type="molecule type" value="Genomic_DNA"/>
</dbReference>
<reference evidence="2" key="1">
    <citation type="submission" date="2020-11" db="EMBL/GenBank/DDBJ databases">
        <authorList>
            <person name="Konstantinou D."/>
            <person name="Gkelis S."/>
            <person name="Popin R."/>
            <person name="Fewer D."/>
            <person name="Sivonen K."/>
        </authorList>
    </citation>
    <scope>NUCLEOTIDE SEQUENCE</scope>
    <source>
        <strain evidence="2">TAU-MAC 1115</strain>
    </source>
</reference>
<comment type="caution">
    <text evidence="2">The sequence shown here is derived from an EMBL/GenBank/DDBJ whole genome shotgun (WGS) entry which is preliminary data.</text>
</comment>
<accession>A0A947DCM4</accession>
<keyword evidence="3" id="KW-1185">Reference proteome</keyword>
<dbReference type="RefSeq" id="WP_215607645.1">
    <property type="nucleotide sequence ID" value="NZ_JADOES010000005.1"/>
</dbReference>
<organism evidence="2 3">
    <name type="scientific">Leptothoe spongobia TAU-MAC 1115</name>
    <dbReference type="NCBI Taxonomy" id="1967444"/>
    <lineage>
        <taxon>Bacteria</taxon>
        <taxon>Bacillati</taxon>
        <taxon>Cyanobacteriota</taxon>
        <taxon>Cyanophyceae</taxon>
        <taxon>Nodosilineales</taxon>
        <taxon>Cymatolegaceae</taxon>
        <taxon>Leptothoe</taxon>
        <taxon>Leptothoe spongobia</taxon>
    </lineage>
</organism>
<evidence type="ECO:0000313" key="3">
    <source>
        <dbReference type="Proteomes" id="UP000717364"/>
    </source>
</evidence>
<protein>
    <submittedName>
        <fullName evidence="2">Uncharacterized protein</fullName>
    </submittedName>
</protein>
<proteinExistence type="predicted"/>
<feature type="region of interest" description="Disordered" evidence="1">
    <location>
        <begin position="1"/>
        <end position="59"/>
    </location>
</feature>
<evidence type="ECO:0000313" key="2">
    <source>
        <dbReference type="EMBL" id="MBT9314572.1"/>
    </source>
</evidence>